<dbReference type="KEGG" id="mox:DAMO_3105"/>
<name>D5MMQ6_METO1</name>
<dbReference type="EMBL" id="FP565575">
    <property type="protein sequence ID" value="CBE70178.1"/>
    <property type="molecule type" value="Genomic_DNA"/>
</dbReference>
<proteinExistence type="predicted"/>
<accession>D5MMQ6</accession>
<dbReference type="Proteomes" id="UP000006898">
    <property type="component" value="Chromosome"/>
</dbReference>
<evidence type="ECO:0000313" key="1">
    <source>
        <dbReference type="EMBL" id="CBE70178.1"/>
    </source>
</evidence>
<protein>
    <submittedName>
        <fullName evidence="1">Uncharacterized protein</fullName>
    </submittedName>
</protein>
<dbReference type="HOGENOM" id="CLU_3023487_0_0_0"/>
<gene>
    <name evidence="1" type="ORF">DAMO_3105</name>
</gene>
<evidence type="ECO:0000313" key="2">
    <source>
        <dbReference type="Proteomes" id="UP000006898"/>
    </source>
</evidence>
<sequence length="55" mass="6160">MTICVDLPALADNQGINSVRICRADYARRYTGFQGQTQTVTLLRLHPLGPSRSRQ</sequence>
<dbReference type="AlphaFoldDB" id="D5MMQ6"/>
<dbReference type="STRING" id="671143.DAMO_3105"/>
<reference evidence="1 2" key="1">
    <citation type="journal article" date="2010" name="Nature">
        <title>Nitrite-driven anaerobic methane oxidation by oxygenic bacteria.</title>
        <authorList>
            <person name="Ettwig K.F."/>
            <person name="Butler M.K."/>
            <person name="Le Paslier D."/>
            <person name="Pelletier E."/>
            <person name="Mangenot S."/>
            <person name="Kuypers M.M.M."/>
            <person name="Schreiber F."/>
            <person name="Dutilh B.E."/>
            <person name="Zedelius J."/>
            <person name="de Beer D."/>
            <person name="Gloerich J."/>
            <person name="Wessels H.J.C.T."/>
            <person name="van Allen T."/>
            <person name="Luesken F."/>
            <person name="Wu M."/>
            <person name="van de Pas-Schoonen K.T."/>
            <person name="Op den Camp H.J.M."/>
            <person name="Janssen-Megens E.M."/>
            <person name="Francoijs K-J."/>
            <person name="Stunnenberg H."/>
            <person name="Weissenbach J."/>
            <person name="Jetten M.S.M."/>
            <person name="Strous M."/>
        </authorList>
    </citation>
    <scope>NUCLEOTIDE SEQUENCE [LARGE SCALE GENOMIC DNA]</scope>
</reference>
<organism evidence="1 2">
    <name type="scientific">Methylomirabilis oxygeniifera</name>
    <dbReference type="NCBI Taxonomy" id="671143"/>
    <lineage>
        <taxon>Bacteria</taxon>
        <taxon>Candidatus Methylomirabilota</taxon>
        <taxon>Candidatus Methylomirabilia</taxon>
        <taxon>Candidatus Methylomirabilales</taxon>
        <taxon>Candidatus Methylomirabilaceae</taxon>
        <taxon>Candidatus Methylomirabilis</taxon>
    </lineage>
</organism>